<organism evidence="1 2">
    <name type="scientific">Pseudoalteromonas porphyrae</name>
    <dbReference type="NCBI Taxonomy" id="187330"/>
    <lineage>
        <taxon>Bacteria</taxon>
        <taxon>Pseudomonadati</taxon>
        <taxon>Pseudomonadota</taxon>
        <taxon>Gammaproteobacteria</taxon>
        <taxon>Alteromonadales</taxon>
        <taxon>Pseudoalteromonadaceae</taxon>
        <taxon>Pseudoalteromonas</taxon>
    </lineage>
</organism>
<dbReference type="Proteomes" id="UP000037848">
    <property type="component" value="Unassembled WGS sequence"/>
</dbReference>
<evidence type="ECO:0008006" key="3">
    <source>
        <dbReference type="Google" id="ProtNLM"/>
    </source>
</evidence>
<comment type="caution">
    <text evidence="1">The sequence shown here is derived from an EMBL/GenBank/DDBJ whole genome shotgun (WGS) entry which is preliminary data.</text>
</comment>
<dbReference type="InterPro" id="IPR029033">
    <property type="entry name" value="His_PPase_superfam"/>
</dbReference>
<dbReference type="AlphaFoldDB" id="A0A0N0M0Y5"/>
<proteinExistence type="predicted"/>
<name>A0A0N0M0Y5_9GAMM</name>
<sequence>MKILLSVLIVFFSAYINAQPEQIYLFRHSEKLTDKDPHLSARGEIRAQQLHSLINTSKTVTLYSTHYNRTLETAAPLADHFKVKIATYDPSKLVALQQDILTKSGTVIIIGHSNTTVELAQLFNSVELEKMPESEFDRYFLLNKESQGYTLNDLKMGF</sequence>
<dbReference type="STRING" id="187330.AMS58_01480"/>
<dbReference type="EMBL" id="LHPH01000007">
    <property type="protein sequence ID" value="KPH63989.1"/>
    <property type="molecule type" value="Genomic_DNA"/>
</dbReference>
<dbReference type="SUPFAM" id="SSF53254">
    <property type="entry name" value="Phosphoglycerate mutase-like"/>
    <property type="match status" value="1"/>
</dbReference>
<accession>A0A0N0M0Y5</accession>
<gene>
    <name evidence="1" type="ORF">ADS77_08800</name>
</gene>
<evidence type="ECO:0000313" key="2">
    <source>
        <dbReference type="Proteomes" id="UP000037848"/>
    </source>
</evidence>
<dbReference type="Pfam" id="PF00300">
    <property type="entry name" value="His_Phos_1"/>
    <property type="match status" value="1"/>
</dbReference>
<dbReference type="Gene3D" id="3.40.50.1240">
    <property type="entry name" value="Phosphoglycerate mutase-like"/>
    <property type="match status" value="1"/>
</dbReference>
<keyword evidence="2" id="KW-1185">Reference proteome</keyword>
<dbReference type="CDD" id="cd07040">
    <property type="entry name" value="HP"/>
    <property type="match status" value="1"/>
</dbReference>
<dbReference type="InterPro" id="IPR013078">
    <property type="entry name" value="His_Pase_superF_clade-1"/>
</dbReference>
<dbReference type="PATRIC" id="fig|187330.3.peg.3799"/>
<protein>
    <recommendedName>
        <fullName evidence="3">Histidine phosphatase family protein</fullName>
    </recommendedName>
</protein>
<reference evidence="1 2" key="1">
    <citation type="submission" date="2015-08" db="EMBL/GenBank/DDBJ databases">
        <title>Draft Genome Sequence of Pseudoalteromonas porphyrae UCD-SED14.</title>
        <authorList>
            <person name="Coil D.A."/>
            <person name="Jospin G."/>
            <person name="Lee R.D."/>
            <person name="Eisen J.A."/>
        </authorList>
    </citation>
    <scope>NUCLEOTIDE SEQUENCE [LARGE SCALE GENOMIC DNA]</scope>
    <source>
        <strain evidence="1 2">UCD-SED14</strain>
    </source>
</reference>
<dbReference type="OrthoDB" id="3296006at2"/>
<evidence type="ECO:0000313" key="1">
    <source>
        <dbReference type="EMBL" id="KPH63989.1"/>
    </source>
</evidence>
<dbReference type="RefSeq" id="WP_054453911.1">
    <property type="nucleotide sequence ID" value="NZ_LHPH01000007.1"/>
</dbReference>